<dbReference type="InterPro" id="IPR053139">
    <property type="entry name" value="Surface_bspA-like"/>
</dbReference>
<accession>A0A174MI56</accession>
<dbReference type="EMBL" id="CZAW01000010">
    <property type="protein sequence ID" value="CUP34457.1"/>
    <property type="molecule type" value="Genomic_DNA"/>
</dbReference>
<organism evidence="2 4">
    <name type="scientific">Blautia wexlerae</name>
    <dbReference type="NCBI Taxonomy" id="418240"/>
    <lineage>
        <taxon>Bacteria</taxon>
        <taxon>Bacillati</taxon>
        <taxon>Bacillota</taxon>
        <taxon>Clostridia</taxon>
        <taxon>Lachnospirales</taxon>
        <taxon>Lachnospiraceae</taxon>
        <taxon>Blautia</taxon>
    </lineage>
</organism>
<evidence type="ECO:0000313" key="2">
    <source>
        <dbReference type="EMBL" id="CUP34457.1"/>
    </source>
</evidence>
<dbReference type="Gene3D" id="3.80.10.10">
    <property type="entry name" value="Ribonuclease Inhibitor"/>
    <property type="match status" value="1"/>
</dbReference>
<dbReference type="Proteomes" id="UP000822152">
    <property type="component" value="Unassembled WGS sequence"/>
</dbReference>
<dbReference type="InterPro" id="IPR026906">
    <property type="entry name" value="LRR_5"/>
</dbReference>
<dbReference type="AlphaFoldDB" id="A0A174MI56"/>
<feature type="signal peptide" evidence="1">
    <location>
        <begin position="1"/>
        <end position="27"/>
    </location>
</feature>
<dbReference type="SUPFAM" id="SSF52058">
    <property type="entry name" value="L domain-like"/>
    <property type="match status" value="1"/>
</dbReference>
<protein>
    <submittedName>
        <fullName evidence="3">Leucine-rich repeat domain-containing protein</fullName>
    </submittedName>
</protein>
<dbReference type="InterPro" id="IPR032675">
    <property type="entry name" value="LRR_dom_sf"/>
</dbReference>
<dbReference type="Proteomes" id="UP000095712">
    <property type="component" value="Unassembled WGS sequence"/>
</dbReference>
<keyword evidence="1" id="KW-0732">Signal</keyword>
<evidence type="ECO:0000313" key="5">
    <source>
        <dbReference type="Proteomes" id="UP000822152"/>
    </source>
</evidence>
<evidence type="ECO:0000256" key="1">
    <source>
        <dbReference type="SAM" id="SignalP"/>
    </source>
</evidence>
<dbReference type="PANTHER" id="PTHR45661:SF3">
    <property type="entry name" value="IG-LIKE DOMAIN-CONTAINING PROTEIN"/>
    <property type="match status" value="1"/>
</dbReference>
<keyword evidence="5" id="KW-1185">Reference proteome</keyword>
<reference evidence="3" key="3">
    <citation type="submission" date="2020-02" db="EMBL/GenBank/DDBJ databases">
        <authorList>
            <person name="Littmann E."/>
            <person name="Sorbara M."/>
        </authorList>
    </citation>
    <scope>NUCLEOTIDE SEQUENCE</scope>
    <source>
        <strain evidence="3">MSK.20.11</strain>
    </source>
</reference>
<name>A0A174MI56_9FIRM</name>
<dbReference type="PANTHER" id="PTHR45661">
    <property type="entry name" value="SURFACE ANTIGEN"/>
    <property type="match status" value="1"/>
</dbReference>
<dbReference type="EMBL" id="JAAIPF010000058">
    <property type="protein sequence ID" value="NSF75286.1"/>
    <property type="molecule type" value="Genomic_DNA"/>
</dbReference>
<gene>
    <name evidence="2" type="ORF">ERS852523_01324</name>
    <name evidence="3" type="ORF">G4952_16125</name>
</gene>
<evidence type="ECO:0000313" key="3">
    <source>
        <dbReference type="EMBL" id="NSF75286.1"/>
    </source>
</evidence>
<dbReference type="OrthoDB" id="1751034at2"/>
<reference evidence="2 4" key="1">
    <citation type="submission" date="2015-09" db="EMBL/GenBank/DDBJ databases">
        <authorList>
            <consortium name="Pathogen Informatics"/>
        </authorList>
    </citation>
    <scope>NUCLEOTIDE SEQUENCE [LARGE SCALE GENOMIC DNA]</scope>
    <source>
        <strain evidence="2 4">2789STDY5834911</strain>
    </source>
</reference>
<dbReference type="Pfam" id="PF13306">
    <property type="entry name" value="LRR_5"/>
    <property type="match status" value="1"/>
</dbReference>
<feature type="chain" id="PRO_5008027949" evidence="1">
    <location>
        <begin position="28"/>
        <end position="391"/>
    </location>
</feature>
<evidence type="ECO:0000313" key="4">
    <source>
        <dbReference type="Proteomes" id="UP000095712"/>
    </source>
</evidence>
<proteinExistence type="predicted"/>
<reference evidence="3 5" key="2">
    <citation type="journal article" date="2020" name="Cell Host Microbe">
        <title>Functional and Genomic Variation between Human-Derived Isolates of Lachnospiraceae Reveals Inter- and Intra-Species Diversity.</title>
        <authorList>
            <person name="Sorbara M.T."/>
            <person name="Littmann E.R."/>
            <person name="Fontana E."/>
            <person name="Moody T.U."/>
            <person name="Kohout C.E."/>
            <person name="Gjonbalaj M."/>
            <person name="Eaton V."/>
            <person name="Seok R."/>
            <person name="Leiner I.M."/>
            <person name="Pamer E.G."/>
        </authorList>
    </citation>
    <scope>NUCLEOTIDE SEQUENCE [LARGE SCALE GENOMIC DNA]</scope>
    <source>
        <strain evidence="3 5">MSK.20.11</strain>
    </source>
</reference>
<sequence>MKSKKVKKILLIALTCVAISASVSAEAAMKSQITIESKNKYEQLKISESRVYGEYPTGDYKKIMLLPSVSKVEKFCFEDNLNIEEVEWMASVDTVPVFAFSTCPKLKRVILSDNVKKIGQSAFIYCGELTSVKLPQNLQSIDFFAFADCRKLKTLYIPETVTEIGAEAFINCDSLTVHGKKNSYAYYYCKMNGIPFVSEGTASKPETNRPYIKSVDSDIVNKQIYVTIDLSGKVKNADGYQYQIYDGTKVLANKNSANTTCILKKVPTMGFARVRSYTVQNGKKSYSRWSNEMRMPPVKLNKDNIKLIKITGKKKTVTAQFGNLKYSDGFDCVLKNADSGENIVLKNQKKNTVTFKNIKPGVYYLKAHAYTLLNGIKQFGVWSDNKKVVVK</sequence>
<dbReference type="RefSeq" id="WP_022381279.1">
    <property type="nucleotide sequence ID" value="NZ_AP031426.1"/>
</dbReference>
<dbReference type="GeneID" id="75079975"/>